<feature type="transmembrane region" description="Helical" evidence="2">
    <location>
        <begin position="12"/>
        <end position="33"/>
    </location>
</feature>
<evidence type="ECO:0000313" key="4">
    <source>
        <dbReference type="EMBL" id="GAA1956479.1"/>
    </source>
</evidence>
<dbReference type="EMBL" id="BAAAMK010000004">
    <property type="protein sequence ID" value="GAA1956479.1"/>
    <property type="molecule type" value="Genomic_DNA"/>
</dbReference>
<proteinExistence type="predicted"/>
<keyword evidence="2" id="KW-0812">Transmembrane</keyword>
<dbReference type="Pfam" id="PF00498">
    <property type="entry name" value="FHA"/>
    <property type="match status" value="1"/>
</dbReference>
<dbReference type="SMART" id="SM00240">
    <property type="entry name" value="FHA"/>
    <property type="match status" value="1"/>
</dbReference>
<dbReference type="InterPro" id="IPR000253">
    <property type="entry name" value="FHA_dom"/>
</dbReference>
<evidence type="ECO:0000259" key="3">
    <source>
        <dbReference type="PROSITE" id="PS50006"/>
    </source>
</evidence>
<dbReference type="InterPro" id="IPR008984">
    <property type="entry name" value="SMAD_FHA_dom_sf"/>
</dbReference>
<dbReference type="SUPFAM" id="SSF49879">
    <property type="entry name" value="SMAD/FHA domain"/>
    <property type="match status" value="1"/>
</dbReference>
<organism evidence="4 5">
    <name type="scientific">Agromyces allii</name>
    <dbReference type="NCBI Taxonomy" id="393607"/>
    <lineage>
        <taxon>Bacteria</taxon>
        <taxon>Bacillati</taxon>
        <taxon>Actinomycetota</taxon>
        <taxon>Actinomycetes</taxon>
        <taxon>Micrococcales</taxon>
        <taxon>Microbacteriaceae</taxon>
        <taxon>Agromyces</taxon>
    </lineage>
</organism>
<name>A0ABN2QQE3_9MICO</name>
<gene>
    <name evidence="4" type="ORF">GCM10009717_23270</name>
</gene>
<reference evidence="4 5" key="1">
    <citation type="journal article" date="2019" name="Int. J. Syst. Evol. Microbiol.">
        <title>The Global Catalogue of Microorganisms (GCM) 10K type strain sequencing project: providing services to taxonomists for standard genome sequencing and annotation.</title>
        <authorList>
            <consortium name="The Broad Institute Genomics Platform"/>
            <consortium name="The Broad Institute Genome Sequencing Center for Infectious Disease"/>
            <person name="Wu L."/>
            <person name="Ma J."/>
        </authorList>
    </citation>
    <scope>NUCLEOTIDE SEQUENCE [LARGE SCALE GENOMIC DNA]</scope>
    <source>
        <strain evidence="4 5">JCM 13584</strain>
    </source>
</reference>
<keyword evidence="2" id="KW-1133">Transmembrane helix</keyword>
<dbReference type="InterPro" id="IPR043739">
    <property type="entry name" value="DUF5684"/>
</dbReference>
<evidence type="ECO:0000256" key="1">
    <source>
        <dbReference type="ARBA" id="ARBA00022553"/>
    </source>
</evidence>
<protein>
    <recommendedName>
        <fullName evidence="3">FHA domain-containing protein</fullName>
    </recommendedName>
</protein>
<evidence type="ECO:0000256" key="2">
    <source>
        <dbReference type="SAM" id="Phobius"/>
    </source>
</evidence>
<keyword evidence="2" id="KW-0472">Membrane</keyword>
<keyword evidence="5" id="KW-1185">Reference proteome</keyword>
<evidence type="ECO:0000313" key="5">
    <source>
        <dbReference type="Proteomes" id="UP001499954"/>
    </source>
</evidence>
<keyword evidence="1" id="KW-0597">Phosphoprotein</keyword>
<accession>A0ABN2QQE3</accession>
<comment type="caution">
    <text evidence="4">The sequence shown here is derived from an EMBL/GenBank/DDBJ whole genome shotgun (WGS) entry which is preliminary data.</text>
</comment>
<dbReference type="Pfam" id="PF18936">
    <property type="entry name" value="DUF5684"/>
    <property type="match status" value="1"/>
</dbReference>
<dbReference type="Proteomes" id="UP001499954">
    <property type="component" value="Unassembled WGS sequence"/>
</dbReference>
<dbReference type="CDD" id="cd00060">
    <property type="entry name" value="FHA"/>
    <property type="match status" value="1"/>
</dbReference>
<dbReference type="Gene3D" id="2.60.200.20">
    <property type="match status" value="1"/>
</dbReference>
<feature type="domain" description="FHA" evidence="3">
    <location>
        <begin position="383"/>
        <end position="437"/>
    </location>
</feature>
<feature type="transmembrane region" description="Helical" evidence="2">
    <location>
        <begin position="53"/>
        <end position="74"/>
    </location>
</feature>
<feature type="transmembrane region" description="Helical" evidence="2">
    <location>
        <begin position="86"/>
        <end position="106"/>
    </location>
</feature>
<dbReference type="PROSITE" id="PS50006">
    <property type="entry name" value="FHA_DOMAIN"/>
    <property type="match status" value="1"/>
</dbReference>
<sequence length="480" mass="48432">MFAVSFAIGAGVYVWYSVMLAKVFAHAGLAPWSAWVPVYSQMQVFRLGGQNPWLALLLVVPIVQVAGLFFQILALHRISGQYWRGVGTTVLGVLLPPVWATVLAVGPSPDPERGRMPVRGASTGTIPPVAPGAPREAALAAVTAGWPAPGGPAGPGAPGSSDLGALAAPAFAVAAPVAPVAPAPTQAGWPAGDSAPILPPWADLHPRGAAPLPPMPAAAPAAPAFLPAQPPVAAAAGPAPAPLATPIADPISRIPGRIEPIQAMPAASAAPLEAAPAAPVSPALPTLPPVGALSGGAPYVTAPAEPITVGAPVVAAPPVADPFAVAAPAPFTEPLAPGTVVTGDDDLDDDLLDRTVVVARKPAVTWHLVPEGGEPLRLAGRVVLLGRNPRAADPGAGEQRLVVPDPSRTLSKTHAVLSLDGEQWSITDLHSTNGVLVPDGFGDDVLLDPDVPTPVPDRFVLGTLSVRIERDPPIAGVPGR</sequence>